<name>A0ABX4MID8_9RHOB</name>
<feature type="domain" description="Autotransporter" evidence="2">
    <location>
        <begin position="529"/>
        <end position="774"/>
    </location>
</feature>
<dbReference type="PROSITE" id="PS51208">
    <property type="entry name" value="AUTOTRANSPORTER"/>
    <property type="match status" value="1"/>
</dbReference>
<accession>A0ABX4MID8</accession>
<protein>
    <recommendedName>
        <fullName evidence="2">Autotransporter domain-containing protein</fullName>
    </recommendedName>
</protein>
<dbReference type="InterPro" id="IPR005546">
    <property type="entry name" value="Autotransporte_beta"/>
</dbReference>
<dbReference type="InterPro" id="IPR036709">
    <property type="entry name" value="Autotransporte_beta_dom_sf"/>
</dbReference>
<sequence length="774" mass="79169">MIALLAVAPLGAAADLPTSACTPSFPVDSDVVTCTGTGEGFIAEDADNLVVTVETGAVISEVEKEAIYADDGLDLTNNGTVTSSEDDAIYAGDGSKVTNNGTITSTFYEDGDGYDAVDLGDDAVVINRGTISAEDNGVEVNNDGDITNSGSITGRDSGVRGQDGTKIVNEEGGVITGTFKDAIHINGDDDGDDADITNYGEIYGGDDGIYIDDDGIVRNYGTIQALEDAIDAWDDLQVINEGTLDAGDNGIEAEDGAEITNAETGEIYGEENGMDLEDGAVVRNFGKIQGRAEIGIEAGDDAEITNWGSILGDGDAINVDDNATIVNMAAGTIISDEEDAIDLDSGSVLNYGLIQSSNGEAAIDFDESDVLVSTITNHGIITGMVAINVALGDDEKSQAVENAMTQVVINHGTITGTGDYAMQLGAGADTLDIYSMDINGLVDLGDDEDTLIVRETVQNGVVYFASDPEILNMDEAPDTAVYDDLKLVVASRESFANADAFTSGQMMQLGKSALVPMPESTGGLAFADAGMGHGSWWATGSAGVFDGDASGRVSIGHDFDKAGVFVSYGRLSAASSADHDVISGTTVLGLHGGHGSDSGAEMVGIAYMGFGDMEVRSPASASGDGTAETRVFGLAGSISTAPTASGVSLVARAGLERLQIGAMTMSGLGGATFGARDVTTGFLSLEARLEHGLSGGMILTPFVGVDVLHTNGEDVSMTLGSGSTTFATGAGGTKAQMSIGTELSQVGQPWHLRLEGQYDDTGAAGASVTAGLRF</sequence>
<gene>
    <name evidence="3" type="ORF">CVM39_19190</name>
</gene>
<evidence type="ECO:0000313" key="4">
    <source>
        <dbReference type="Proteomes" id="UP000231702"/>
    </source>
</evidence>
<comment type="caution">
    <text evidence="3">The sequence shown here is derived from an EMBL/GenBank/DDBJ whole genome shotgun (WGS) entry which is preliminary data.</text>
</comment>
<organism evidence="3 4">
    <name type="scientific">Pseudooceanicola antarcticus</name>
    <dbReference type="NCBI Taxonomy" id="1247613"/>
    <lineage>
        <taxon>Bacteria</taxon>
        <taxon>Pseudomonadati</taxon>
        <taxon>Pseudomonadota</taxon>
        <taxon>Alphaproteobacteria</taxon>
        <taxon>Rhodobacterales</taxon>
        <taxon>Paracoccaceae</taxon>
        <taxon>Pseudooceanicola</taxon>
    </lineage>
</organism>
<evidence type="ECO:0000313" key="3">
    <source>
        <dbReference type="EMBL" id="PJE25829.1"/>
    </source>
</evidence>
<evidence type="ECO:0000259" key="2">
    <source>
        <dbReference type="PROSITE" id="PS51208"/>
    </source>
</evidence>
<dbReference type="Gene3D" id="2.40.128.130">
    <property type="entry name" value="Autotransporter beta-domain"/>
    <property type="match status" value="1"/>
</dbReference>
<proteinExistence type="predicted"/>
<feature type="compositionally biased region" description="Polar residues" evidence="1">
    <location>
        <begin position="144"/>
        <end position="154"/>
    </location>
</feature>
<keyword evidence="4" id="KW-1185">Reference proteome</keyword>
<feature type="region of interest" description="Disordered" evidence="1">
    <location>
        <begin position="136"/>
        <end position="162"/>
    </location>
</feature>
<dbReference type="SUPFAM" id="SSF103515">
    <property type="entry name" value="Autotransporter"/>
    <property type="match status" value="1"/>
</dbReference>
<evidence type="ECO:0000256" key="1">
    <source>
        <dbReference type="SAM" id="MobiDB-lite"/>
    </source>
</evidence>
<dbReference type="Proteomes" id="UP000231702">
    <property type="component" value="Unassembled WGS sequence"/>
</dbReference>
<reference evidence="3 4" key="1">
    <citation type="journal article" date="2018" name="Int. J. Syst. Evol. Microbiol.">
        <title>Pseudooceanicola lipolyticus sp. nov., a marine alphaproteobacterium, reclassification of Oceanicola flagellatus as Pseudooceanicola flagellatus comb. nov. and emended description of the genus Pseudooceanicola.</title>
        <authorList>
            <person name="Huang M.-M."/>
            <person name="Guo L.-L."/>
            <person name="Wu Y.-H."/>
            <person name="Lai Q.-L."/>
            <person name="Shao Z.-Z."/>
            <person name="Wang C.-S."/>
            <person name="Wu M."/>
            <person name="Xu X.-W."/>
        </authorList>
    </citation>
    <scope>NUCLEOTIDE SEQUENCE [LARGE SCALE GENOMIC DNA]</scope>
    <source>
        <strain evidence="3 4">Ar-45</strain>
    </source>
</reference>
<dbReference type="EMBL" id="PGTD01000023">
    <property type="protein sequence ID" value="PJE25829.1"/>
    <property type="molecule type" value="Genomic_DNA"/>
</dbReference>